<dbReference type="AlphaFoldDB" id="A0A1G6UQ01"/>
<gene>
    <name evidence="1" type="ORF">SAMN05444580_104262</name>
</gene>
<sequence>MFESVTELHRTYFSTVVDPVSAGLSGPHAPEWEERLLTEQPTVRETREWCPTEPGEVEASLWMTSAAFLSRIVRELGHTRDDHGGSAIADRVTALCIDSLLAGYDGDLAAAATLVDRAGHAAARHGDLTLAALVAEATAYLAVFDDDLRGAVYCFEDSLASCRAGGGEEQISTLLGLAAAYALIGDERRCSDCRAEALAIAGTRGDTVRRAG</sequence>
<dbReference type="EMBL" id="FNAB01000004">
    <property type="protein sequence ID" value="SDD43379.1"/>
    <property type="molecule type" value="Genomic_DNA"/>
</dbReference>
<dbReference type="Proteomes" id="UP000199417">
    <property type="component" value="Unassembled WGS sequence"/>
</dbReference>
<reference evidence="1 2" key="1">
    <citation type="submission" date="2016-10" db="EMBL/GenBank/DDBJ databases">
        <authorList>
            <person name="de Groot N.N."/>
        </authorList>
    </citation>
    <scope>NUCLEOTIDE SEQUENCE [LARGE SCALE GENOMIC DNA]</scope>
    <source>
        <strain evidence="1 2">JCM 11308</strain>
    </source>
</reference>
<dbReference type="RefSeq" id="WP_072845275.1">
    <property type="nucleotide sequence ID" value="NZ_FNAB01000004.1"/>
</dbReference>
<proteinExistence type="predicted"/>
<protein>
    <submittedName>
        <fullName evidence="1">Uncharacterized protein</fullName>
    </submittedName>
</protein>
<name>A0A1G6UQ01_9NOCA</name>
<dbReference type="STRING" id="168276.SAMN05444580_104262"/>
<keyword evidence="2" id="KW-1185">Reference proteome</keyword>
<evidence type="ECO:0000313" key="2">
    <source>
        <dbReference type="Proteomes" id="UP000199417"/>
    </source>
</evidence>
<accession>A0A1G6UQ01</accession>
<organism evidence="1 2">
    <name type="scientific">Rhodococcus tukisamuensis</name>
    <dbReference type="NCBI Taxonomy" id="168276"/>
    <lineage>
        <taxon>Bacteria</taxon>
        <taxon>Bacillati</taxon>
        <taxon>Actinomycetota</taxon>
        <taxon>Actinomycetes</taxon>
        <taxon>Mycobacteriales</taxon>
        <taxon>Nocardiaceae</taxon>
        <taxon>Rhodococcus</taxon>
    </lineage>
</organism>
<evidence type="ECO:0000313" key="1">
    <source>
        <dbReference type="EMBL" id="SDD43379.1"/>
    </source>
</evidence>